<gene>
    <name evidence="3" type="ORF">AURANDRAFT_13634</name>
</gene>
<dbReference type="AlphaFoldDB" id="F0YA96"/>
<dbReference type="InterPro" id="IPR052765">
    <property type="entry name" value="PGM-Related"/>
</dbReference>
<keyword evidence="4" id="KW-1185">Reference proteome</keyword>
<dbReference type="eggNOG" id="ENOG502QQ8J">
    <property type="taxonomic scope" value="Eukaryota"/>
</dbReference>
<accession>F0YA96</accession>
<evidence type="ECO:0000313" key="4">
    <source>
        <dbReference type="Proteomes" id="UP000002729"/>
    </source>
</evidence>
<dbReference type="InParanoid" id="F0YA96"/>
<evidence type="ECO:0008006" key="5">
    <source>
        <dbReference type="Google" id="ProtNLM"/>
    </source>
</evidence>
<proteinExistence type="predicted"/>
<dbReference type="InterPro" id="IPR029033">
    <property type="entry name" value="His_PPase_superfam"/>
</dbReference>
<name>F0YA96_AURAN</name>
<dbReference type="PROSITE" id="PS00175">
    <property type="entry name" value="PG_MUTASE"/>
    <property type="match status" value="1"/>
</dbReference>
<feature type="active site" description="Proton donor/acceptor" evidence="1">
    <location>
        <position position="98"/>
    </location>
</feature>
<feature type="active site" description="Tele-phosphohistidine intermediate" evidence="1">
    <location>
        <position position="9"/>
    </location>
</feature>
<dbReference type="OrthoDB" id="10261749at2759"/>
<dbReference type="Gene3D" id="3.40.50.1240">
    <property type="entry name" value="Phosphoglycerate mutase-like"/>
    <property type="match status" value="1"/>
</dbReference>
<dbReference type="PANTHER" id="PTHR46192">
    <property type="entry name" value="BROAD-RANGE ACID PHOSPHATASE DET1"/>
    <property type="match status" value="1"/>
</dbReference>
<sequence>PRRIILVRHGQSAGNVDETVYTHTPDWKVSLTDKGRDQAQAAGRSFKKILDGDAAAGPVFIYSSPYARCQETVEHLITAAGVPESRIVGRRQEPRIREQDFGNFQDPQKMRECKVSRNEFGRFFYRFPNGESGADVYDRVSTWLETLYREMEFGLITPDTTLLLVTHGLTARLILMRWYHWSVEAFEETYNPGNAQLMVMER</sequence>
<dbReference type="EMBL" id="GL833129">
    <property type="protein sequence ID" value="EGB07892.1"/>
    <property type="molecule type" value="Genomic_DNA"/>
</dbReference>
<evidence type="ECO:0000313" key="3">
    <source>
        <dbReference type="EMBL" id="EGB07892.1"/>
    </source>
</evidence>
<dbReference type="CDD" id="cd07067">
    <property type="entry name" value="HP_PGM_like"/>
    <property type="match status" value="1"/>
</dbReference>
<dbReference type="GeneID" id="20218309"/>
<dbReference type="PIRSF" id="PIRSF000709">
    <property type="entry name" value="6PFK_2-Ptase"/>
    <property type="match status" value="1"/>
</dbReference>
<dbReference type="SUPFAM" id="SSF53254">
    <property type="entry name" value="Phosphoglycerate mutase-like"/>
    <property type="match status" value="1"/>
</dbReference>
<feature type="non-terminal residue" evidence="3">
    <location>
        <position position="1"/>
    </location>
</feature>
<dbReference type="KEGG" id="aaf:AURANDRAFT_13634"/>
<feature type="non-terminal residue" evidence="3">
    <location>
        <position position="202"/>
    </location>
</feature>
<dbReference type="Pfam" id="PF00300">
    <property type="entry name" value="His_Phos_1"/>
    <property type="match status" value="1"/>
</dbReference>
<evidence type="ECO:0000256" key="2">
    <source>
        <dbReference type="PIRSR" id="PIRSR613078-2"/>
    </source>
</evidence>
<dbReference type="Proteomes" id="UP000002729">
    <property type="component" value="Unassembled WGS sequence"/>
</dbReference>
<feature type="binding site" evidence="2">
    <location>
        <begin position="8"/>
        <end position="15"/>
    </location>
    <ligand>
        <name>substrate</name>
    </ligand>
</feature>
<reference evidence="3 4" key="1">
    <citation type="journal article" date="2011" name="Proc. Natl. Acad. Sci. U.S.A.">
        <title>Niche of harmful alga Aureococcus anophagefferens revealed through ecogenomics.</title>
        <authorList>
            <person name="Gobler C.J."/>
            <person name="Berry D.L."/>
            <person name="Dyhrman S.T."/>
            <person name="Wilhelm S.W."/>
            <person name="Salamov A."/>
            <person name="Lobanov A.V."/>
            <person name="Zhang Y."/>
            <person name="Collier J.L."/>
            <person name="Wurch L.L."/>
            <person name="Kustka A.B."/>
            <person name="Dill B.D."/>
            <person name="Shah M."/>
            <person name="VerBerkmoes N.C."/>
            <person name="Kuo A."/>
            <person name="Terry A."/>
            <person name="Pangilinan J."/>
            <person name="Lindquist E.A."/>
            <person name="Lucas S."/>
            <person name="Paulsen I.T."/>
            <person name="Hattenrath-Lehmann T.K."/>
            <person name="Talmage S.C."/>
            <person name="Walker E.A."/>
            <person name="Koch F."/>
            <person name="Burson A.M."/>
            <person name="Marcoval M.A."/>
            <person name="Tang Y.Z."/>
            <person name="Lecleir G.R."/>
            <person name="Coyne K.J."/>
            <person name="Berg G.M."/>
            <person name="Bertrand E.M."/>
            <person name="Saito M.A."/>
            <person name="Gladyshev V.N."/>
            <person name="Grigoriev I.V."/>
        </authorList>
    </citation>
    <scope>NUCLEOTIDE SEQUENCE [LARGE SCALE GENOMIC DNA]</scope>
    <source>
        <strain evidence="4">CCMP 1984</strain>
    </source>
</reference>
<dbReference type="RefSeq" id="XP_009037269.1">
    <property type="nucleotide sequence ID" value="XM_009039021.1"/>
</dbReference>
<dbReference type="GO" id="GO:0003824">
    <property type="term" value="F:catalytic activity"/>
    <property type="evidence" value="ECO:0007669"/>
    <property type="project" value="InterPro"/>
</dbReference>
<organism evidence="4">
    <name type="scientific">Aureococcus anophagefferens</name>
    <name type="common">Harmful bloom alga</name>
    <dbReference type="NCBI Taxonomy" id="44056"/>
    <lineage>
        <taxon>Eukaryota</taxon>
        <taxon>Sar</taxon>
        <taxon>Stramenopiles</taxon>
        <taxon>Ochrophyta</taxon>
        <taxon>Pelagophyceae</taxon>
        <taxon>Pelagomonadales</taxon>
        <taxon>Pelagomonadaceae</taxon>
        <taxon>Aureococcus</taxon>
    </lineage>
</organism>
<dbReference type="SMART" id="SM00855">
    <property type="entry name" value="PGAM"/>
    <property type="match status" value="1"/>
</dbReference>
<dbReference type="OMA" id="DRITMFS"/>
<protein>
    <recommendedName>
        <fullName evidence="5">Phosphoglycerate mutase</fullName>
    </recommendedName>
</protein>
<evidence type="ECO:0000256" key="1">
    <source>
        <dbReference type="PIRSR" id="PIRSR613078-1"/>
    </source>
</evidence>
<feature type="binding site" evidence="2">
    <location>
        <position position="68"/>
    </location>
    <ligand>
        <name>substrate</name>
    </ligand>
</feature>
<dbReference type="InterPro" id="IPR013078">
    <property type="entry name" value="His_Pase_superF_clade-1"/>
</dbReference>
<feature type="binding site" evidence="2">
    <location>
        <position position="109"/>
    </location>
    <ligand>
        <name>substrate</name>
    </ligand>
</feature>
<dbReference type="InterPro" id="IPR001345">
    <property type="entry name" value="PG/BPGM_mutase_AS"/>
</dbReference>